<accession>A0ACC1LET2</accession>
<sequence length="737" mass="80651">MSAYPAKHHFAKAAANLGASAGVIFVRGGETIVHPDSDTEYDFHQDSNFYYLSGIAEPGFAAAYDIATGTAILFVRHVSADEAVWIGVPPALEDYRRSHGFDEAHYVHDVGAVLDALKPTVVYMLPHHAADQLSTALELAVDRAQLLPAVHEARVFKDDAEIEIMRKANRISSDAHLELMKQIRGKMNEAEVRGRFVGMVLAGGCSYEAYGSIAAGGRNAAVLHYTANNQPLASDDEMILVDAGGTYQCYASDITRTWPIGPAFTPECRAIYQIVLDMQLAVLAACAPHRQWEDMHQLASRVAAEGLLRLGILKGDLDGIMANYVVGYFMPHGIGHLIGIDTHDVGGYPQGGERINRPGVRYLRARREMLPRMAFTVEPGLYFVDAILADAKADPAVAPFIDFDKVAAYRKVGGVRVEDNIVITESGHDNLTTCPKSIADIESFTSQAAGARSSAHTALLGASVATAAAAGGALYYLEKNSAHANMEAEGLHPPNYPFPQKKLLGTFDHASIRRGFQVFKEVCAACHSMDLVYWRNLVDVAYTEEEVRVMAEEYQYTDGPDDKGNMFERPGKLTDPIPRPYPNEEAARAANAGALPPDLSLITKARHGGVDYIYALLTGYCDPPAGVEVREGLNYNPYFPGGKIAMAQNIFDGVVEFEDGTPNTASQITKDVVTFLNWAAEPELDDRKKMGLKAVLLFSVLTAVSLWIKRNRWQTLKTRKVAFNPPKSWENKPPRKH</sequence>
<evidence type="ECO:0000313" key="1">
    <source>
        <dbReference type="EMBL" id="KAJ2807012.1"/>
    </source>
</evidence>
<dbReference type="EMBL" id="JANBUN010000093">
    <property type="protein sequence ID" value="KAJ2807012.1"/>
    <property type="molecule type" value="Genomic_DNA"/>
</dbReference>
<organism evidence="1 2">
    <name type="scientific">Coemansia helicoidea</name>
    <dbReference type="NCBI Taxonomy" id="1286919"/>
    <lineage>
        <taxon>Eukaryota</taxon>
        <taxon>Fungi</taxon>
        <taxon>Fungi incertae sedis</taxon>
        <taxon>Zoopagomycota</taxon>
        <taxon>Kickxellomycotina</taxon>
        <taxon>Kickxellomycetes</taxon>
        <taxon>Kickxellales</taxon>
        <taxon>Kickxellaceae</taxon>
        <taxon>Coemansia</taxon>
    </lineage>
</organism>
<name>A0ACC1LET2_9FUNG</name>
<dbReference type="Proteomes" id="UP001140087">
    <property type="component" value="Unassembled WGS sequence"/>
</dbReference>
<proteinExistence type="predicted"/>
<protein>
    <submittedName>
        <fullName evidence="1">Uncharacterized protein</fullName>
    </submittedName>
</protein>
<keyword evidence="2" id="KW-1185">Reference proteome</keyword>
<evidence type="ECO:0000313" key="2">
    <source>
        <dbReference type="Proteomes" id="UP001140087"/>
    </source>
</evidence>
<gene>
    <name evidence="1" type="ORF">H4R21_000647</name>
</gene>
<comment type="caution">
    <text evidence="1">The sequence shown here is derived from an EMBL/GenBank/DDBJ whole genome shotgun (WGS) entry which is preliminary data.</text>
</comment>
<reference evidence="1" key="1">
    <citation type="submission" date="2022-07" db="EMBL/GenBank/DDBJ databases">
        <title>Phylogenomic reconstructions and comparative analyses of Kickxellomycotina fungi.</title>
        <authorList>
            <person name="Reynolds N.K."/>
            <person name="Stajich J.E."/>
            <person name="Barry K."/>
            <person name="Grigoriev I.V."/>
            <person name="Crous P."/>
            <person name="Smith M.E."/>
        </authorList>
    </citation>
    <scope>NUCLEOTIDE SEQUENCE</scope>
    <source>
        <strain evidence="1">BCRC 34780</strain>
    </source>
</reference>